<keyword evidence="2" id="KW-1185">Reference proteome</keyword>
<dbReference type="Proteomes" id="UP000485058">
    <property type="component" value="Unassembled WGS sequence"/>
</dbReference>
<reference evidence="1 2" key="1">
    <citation type="submission" date="2020-02" db="EMBL/GenBank/DDBJ databases">
        <title>Draft genome sequence of Haematococcus lacustris strain NIES-144.</title>
        <authorList>
            <person name="Morimoto D."/>
            <person name="Nakagawa S."/>
            <person name="Yoshida T."/>
            <person name="Sawayama S."/>
        </authorList>
    </citation>
    <scope>NUCLEOTIDE SEQUENCE [LARGE SCALE GENOMIC DNA]</scope>
    <source>
        <strain evidence="1 2">NIES-144</strain>
    </source>
</reference>
<gene>
    <name evidence="1" type="ORF">HaLaN_30671</name>
</gene>
<protein>
    <submittedName>
        <fullName evidence="1">Uncharacterized protein</fullName>
    </submittedName>
</protein>
<organism evidence="1 2">
    <name type="scientific">Haematococcus lacustris</name>
    <name type="common">Green alga</name>
    <name type="synonym">Haematococcus pluvialis</name>
    <dbReference type="NCBI Taxonomy" id="44745"/>
    <lineage>
        <taxon>Eukaryota</taxon>
        <taxon>Viridiplantae</taxon>
        <taxon>Chlorophyta</taxon>
        <taxon>core chlorophytes</taxon>
        <taxon>Chlorophyceae</taxon>
        <taxon>CS clade</taxon>
        <taxon>Chlamydomonadales</taxon>
        <taxon>Haematococcaceae</taxon>
        <taxon>Haematococcus</taxon>
    </lineage>
</organism>
<proteinExistence type="predicted"/>
<evidence type="ECO:0000313" key="1">
    <source>
        <dbReference type="EMBL" id="GFH31597.1"/>
    </source>
</evidence>
<name>A0A6A0AI83_HAELA</name>
<accession>A0A6A0AI83</accession>
<evidence type="ECO:0000313" key="2">
    <source>
        <dbReference type="Proteomes" id="UP000485058"/>
    </source>
</evidence>
<comment type="caution">
    <text evidence="1">The sequence shown here is derived from an EMBL/GenBank/DDBJ whole genome shotgun (WGS) entry which is preliminary data.</text>
</comment>
<sequence length="72" mass="7397">MGFGGSEVTGVLVPHTALLTRTNHHRTCTAGPAAPVAPAAATAAMPREHMRNHACHLKLPGAAVPALRDVLV</sequence>
<dbReference type="AlphaFoldDB" id="A0A6A0AI83"/>
<dbReference type="EMBL" id="BLLF01005758">
    <property type="protein sequence ID" value="GFH31597.1"/>
    <property type="molecule type" value="Genomic_DNA"/>
</dbReference>